<keyword evidence="2" id="KW-0645">Protease</keyword>
<feature type="domain" description="Peptidase S9 prolyl oligopeptidase catalytic" evidence="10">
    <location>
        <begin position="431"/>
        <end position="641"/>
    </location>
</feature>
<reference evidence="12 13" key="1">
    <citation type="submission" date="2018-08" db="EMBL/GenBank/DDBJ databases">
        <title>Lysobacter sp. zong2l5, whole genome shotgun sequence.</title>
        <authorList>
            <person name="Zhang X."/>
            <person name="Feng G."/>
            <person name="Zhu H."/>
        </authorList>
    </citation>
    <scope>NUCLEOTIDE SEQUENCE [LARGE SCALE GENOMIC DNA]</scope>
    <source>
        <strain evidence="13">zong2l5</strain>
    </source>
</reference>
<dbReference type="EMBL" id="QTSU01000002">
    <property type="protein sequence ID" value="RDZ26897.1"/>
    <property type="molecule type" value="Genomic_DNA"/>
</dbReference>
<dbReference type="RefSeq" id="WP_115859276.1">
    <property type="nucleotide sequence ID" value="NZ_QTSU01000002.1"/>
</dbReference>
<dbReference type="SUPFAM" id="SSF82171">
    <property type="entry name" value="DPP6 N-terminal domain-like"/>
    <property type="match status" value="1"/>
</dbReference>
<feature type="signal peptide" evidence="9">
    <location>
        <begin position="1"/>
        <end position="28"/>
    </location>
</feature>
<evidence type="ECO:0000256" key="1">
    <source>
        <dbReference type="ARBA" id="ARBA00005228"/>
    </source>
</evidence>
<dbReference type="AlphaFoldDB" id="A0A371JZ86"/>
<comment type="function">
    <text evidence="8">This enzyme catalyzes the hydrolysis of the N-terminal peptide bond of an N-acetylated peptide to generate an N-acetylated amino acid and a peptide with a free N-terminus. It preferentially cleaves off Ac-Ala, Ac-Met and Ac-Ser. Also, involved in the degradation of oxidized and glycated proteins.</text>
</comment>
<dbReference type="PROSITE" id="PS00708">
    <property type="entry name" value="PRO_ENDOPEP_SER"/>
    <property type="match status" value="1"/>
</dbReference>
<dbReference type="InterPro" id="IPR002471">
    <property type="entry name" value="Pept_S9_AS"/>
</dbReference>
<protein>
    <recommendedName>
        <fullName evidence="7">Acyl-peptide hydrolase</fullName>
    </recommendedName>
    <alternativeName>
        <fullName evidence="6">Acylaminoacyl-peptidase</fullName>
    </alternativeName>
</protein>
<evidence type="ECO:0000313" key="13">
    <source>
        <dbReference type="Proteomes" id="UP000264492"/>
    </source>
</evidence>
<keyword evidence="13" id="KW-1185">Reference proteome</keyword>
<keyword evidence="9" id="KW-0732">Signal</keyword>
<keyword evidence="5" id="KW-0007">Acetylation</keyword>
<dbReference type="InterPro" id="IPR011042">
    <property type="entry name" value="6-blade_b-propeller_TolB-like"/>
</dbReference>
<dbReference type="Gene3D" id="3.40.50.1820">
    <property type="entry name" value="alpha/beta hydrolase"/>
    <property type="match status" value="1"/>
</dbReference>
<evidence type="ECO:0000256" key="8">
    <source>
        <dbReference type="ARBA" id="ARBA00045885"/>
    </source>
</evidence>
<evidence type="ECO:0000256" key="4">
    <source>
        <dbReference type="ARBA" id="ARBA00022825"/>
    </source>
</evidence>
<dbReference type="OrthoDB" id="4269629at2"/>
<dbReference type="Proteomes" id="UP000264492">
    <property type="component" value="Unassembled WGS sequence"/>
</dbReference>
<dbReference type="PRINTS" id="PR00862">
    <property type="entry name" value="PROLIGOPTASE"/>
</dbReference>
<dbReference type="InterPro" id="IPR023302">
    <property type="entry name" value="Pept_S9A_N"/>
</dbReference>
<dbReference type="GO" id="GO:0006508">
    <property type="term" value="P:proteolysis"/>
    <property type="evidence" value="ECO:0007669"/>
    <property type="project" value="UniProtKB-KW"/>
</dbReference>
<feature type="chain" id="PRO_5016679650" description="Acyl-peptide hydrolase" evidence="9">
    <location>
        <begin position="29"/>
        <end position="650"/>
    </location>
</feature>
<dbReference type="Pfam" id="PF00326">
    <property type="entry name" value="Peptidase_S9"/>
    <property type="match status" value="1"/>
</dbReference>
<evidence type="ECO:0000256" key="9">
    <source>
        <dbReference type="SAM" id="SignalP"/>
    </source>
</evidence>
<dbReference type="InterPro" id="IPR002470">
    <property type="entry name" value="Peptidase_S9A"/>
</dbReference>
<sequence length="650" mass="71605">MHRSGLLRTPLALALALAALGQIAPAAARSPAPPATAAALPSKQYRIEDFIDTVGVAGASYSADESKLLFSSNKSGIWNVYSMPADGGEWTPVTRSTTDSTYAVAYFPDDDRVLFTRDQGGNELNHLYVIDRDGAERDLTPGDKLKASFAGFSHDGRHFYVSSNERDPKVFDLYRYSSADYRRELVYRNEGAYQLGPISNDERWLSLAKPTTTNDADLFVADLKSGQATKVSEHSGEAQFTGQDFSPDSQWLYYTANDQGEFAQVRRVQVGTWKHEPVQQADWDIVANYFSHNGKYRVVAINQDGSTAIQVYDHASGQPVALPKLPAGEIRNVSISRSEKRMAFYLNGDRQPNDLYALRFGEQPKQLTRSLNPAIAAADLVDSQVVRFKSFDGMSIPNILWKPHQASAQAKAPALVWVHGGPGGQTTRAHSAVIQFLANHGYVVLGINNRGSSGYGKTFFAADDGKHGREPLQDTISAKRYLQSLDYVDPERIGIIGGSYGGYMTVAALAFHPDEFKAGVDIFGVTNWLRTLESIPPYWESFRLALYKEIGDPATQRDFLIATSPLFHADKINKPLMVLQGANDPRVIKPESDEIVAAVRKNGVPVEYVVFDDEGHGFSKKKNQIEGYGKILNFLDTYLKGDGKARGAQP</sequence>
<evidence type="ECO:0000256" key="2">
    <source>
        <dbReference type="ARBA" id="ARBA00022670"/>
    </source>
</evidence>
<name>A0A371JZ86_9GAMM</name>
<dbReference type="Gene3D" id="2.120.10.30">
    <property type="entry name" value="TolB, C-terminal domain"/>
    <property type="match status" value="2"/>
</dbReference>
<dbReference type="InterPro" id="IPR001375">
    <property type="entry name" value="Peptidase_S9_cat"/>
</dbReference>
<evidence type="ECO:0000313" key="12">
    <source>
        <dbReference type="EMBL" id="RDZ26897.1"/>
    </source>
</evidence>
<dbReference type="GO" id="GO:0004252">
    <property type="term" value="F:serine-type endopeptidase activity"/>
    <property type="evidence" value="ECO:0007669"/>
    <property type="project" value="InterPro"/>
</dbReference>
<proteinExistence type="inferred from homology"/>
<comment type="caution">
    <text evidence="12">The sequence shown here is derived from an EMBL/GenBank/DDBJ whole genome shotgun (WGS) entry which is preliminary data.</text>
</comment>
<dbReference type="SUPFAM" id="SSF53474">
    <property type="entry name" value="alpha/beta-Hydrolases"/>
    <property type="match status" value="1"/>
</dbReference>
<keyword evidence="3" id="KW-0378">Hydrolase</keyword>
<feature type="domain" description="Peptidase S9A N-terminal" evidence="11">
    <location>
        <begin position="105"/>
        <end position="360"/>
    </location>
</feature>
<dbReference type="PANTHER" id="PTHR42776">
    <property type="entry name" value="SERINE PEPTIDASE S9 FAMILY MEMBER"/>
    <property type="match status" value="1"/>
</dbReference>
<evidence type="ECO:0000256" key="6">
    <source>
        <dbReference type="ARBA" id="ARBA00032284"/>
    </source>
</evidence>
<evidence type="ECO:0000256" key="5">
    <source>
        <dbReference type="ARBA" id="ARBA00022990"/>
    </source>
</evidence>
<evidence type="ECO:0000256" key="3">
    <source>
        <dbReference type="ARBA" id="ARBA00022801"/>
    </source>
</evidence>
<gene>
    <name evidence="12" type="ORF">DX914_11510</name>
</gene>
<dbReference type="Pfam" id="PF02897">
    <property type="entry name" value="Peptidase_S9_N"/>
    <property type="match status" value="1"/>
</dbReference>
<dbReference type="PANTHER" id="PTHR42776:SF27">
    <property type="entry name" value="DIPEPTIDYL PEPTIDASE FAMILY MEMBER 6"/>
    <property type="match status" value="1"/>
</dbReference>
<keyword evidence="4" id="KW-0720">Serine protease</keyword>
<comment type="similarity">
    <text evidence="1">Belongs to the peptidase S9A family.</text>
</comment>
<accession>A0A371JZ86</accession>
<organism evidence="12 13">
    <name type="scientific">Lysobacter silvisoli</name>
    <dbReference type="NCBI Taxonomy" id="2293254"/>
    <lineage>
        <taxon>Bacteria</taxon>
        <taxon>Pseudomonadati</taxon>
        <taxon>Pseudomonadota</taxon>
        <taxon>Gammaproteobacteria</taxon>
        <taxon>Lysobacterales</taxon>
        <taxon>Lysobacteraceae</taxon>
        <taxon>Lysobacter</taxon>
    </lineage>
</organism>
<evidence type="ECO:0000259" key="11">
    <source>
        <dbReference type="Pfam" id="PF02897"/>
    </source>
</evidence>
<evidence type="ECO:0000259" key="10">
    <source>
        <dbReference type="Pfam" id="PF00326"/>
    </source>
</evidence>
<dbReference type="InterPro" id="IPR029058">
    <property type="entry name" value="AB_hydrolase_fold"/>
</dbReference>
<evidence type="ECO:0000256" key="7">
    <source>
        <dbReference type="ARBA" id="ARBA00032596"/>
    </source>
</evidence>